<proteinExistence type="predicted"/>
<dbReference type="Proteomes" id="UP001412067">
    <property type="component" value="Unassembled WGS sequence"/>
</dbReference>
<reference evidence="1 2" key="1">
    <citation type="journal article" date="2022" name="Nat. Plants">
        <title>Genomes of leafy and leafless Platanthera orchids illuminate the evolution of mycoheterotrophy.</title>
        <authorList>
            <person name="Li M.H."/>
            <person name="Liu K.W."/>
            <person name="Li Z."/>
            <person name="Lu H.C."/>
            <person name="Ye Q.L."/>
            <person name="Zhang D."/>
            <person name="Wang J.Y."/>
            <person name="Li Y.F."/>
            <person name="Zhong Z.M."/>
            <person name="Liu X."/>
            <person name="Yu X."/>
            <person name="Liu D.K."/>
            <person name="Tu X.D."/>
            <person name="Liu B."/>
            <person name="Hao Y."/>
            <person name="Liao X.Y."/>
            <person name="Jiang Y.T."/>
            <person name="Sun W.H."/>
            <person name="Chen J."/>
            <person name="Chen Y.Q."/>
            <person name="Ai Y."/>
            <person name="Zhai J.W."/>
            <person name="Wu S.S."/>
            <person name="Zhou Z."/>
            <person name="Hsiao Y.Y."/>
            <person name="Wu W.L."/>
            <person name="Chen Y.Y."/>
            <person name="Lin Y.F."/>
            <person name="Hsu J.L."/>
            <person name="Li C.Y."/>
            <person name="Wang Z.W."/>
            <person name="Zhao X."/>
            <person name="Zhong W.Y."/>
            <person name="Ma X.K."/>
            <person name="Ma L."/>
            <person name="Huang J."/>
            <person name="Chen G.Z."/>
            <person name="Huang M.Z."/>
            <person name="Huang L."/>
            <person name="Peng D.H."/>
            <person name="Luo Y.B."/>
            <person name="Zou S.Q."/>
            <person name="Chen S.P."/>
            <person name="Lan S."/>
            <person name="Tsai W.C."/>
            <person name="Van de Peer Y."/>
            <person name="Liu Z.J."/>
        </authorList>
    </citation>
    <scope>NUCLEOTIDE SEQUENCE [LARGE SCALE GENOMIC DNA]</scope>
    <source>
        <strain evidence="1">Lor288</strain>
    </source>
</reference>
<dbReference type="EMBL" id="JBBWWR010000014">
    <property type="protein sequence ID" value="KAK8953008.1"/>
    <property type="molecule type" value="Genomic_DNA"/>
</dbReference>
<evidence type="ECO:0000313" key="2">
    <source>
        <dbReference type="Proteomes" id="UP001412067"/>
    </source>
</evidence>
<comment type="caution">
    <text evidence="1">The sequence shown here is derived from an EMBL/GenBank/DDBJ whole genome shotgun (WGS) entry which is preliminary data.</text>
</comment>
<name>A0ABR2LVY2_9ASPA</name>
<keyword evidence="2" id="KW-1185">Reference proteome</keyword>
<sequence>MVGPWNGFVGAAGGAMSDIQSEIGGPTCSGRNGSVGVGGAGVGRRGGNAVAVAPNDDYFCSGGDDQKVVRSSPLSHVSPVLLAHLSSPLESTKNNLQFSSTSVYGPAVLAQLPLPLGFSPAAPFLLTYIITPPLLLLSLIQSPEISNLHSNSLSQLQVAQIQSSIVPPATDTMGHPPSLLPISIERLSCNGDLLTRGWLVAVQGIDKRCMVVGIIVMEVEEGWIRGMLAGSTGNQ</sequence>
<protein>
    <submittedName>
        <fullName evidence="1">Uncharacterized protein</fullName>
    </submittedName>
</protein>
<gene>
    <name evidence="1" type="ORF">KSP40_PGU019510</name>
</gene>
<accession>A0ABR2LVY2</accession>
<organism evidence="1 2">
    <name type="scientific">Platanthera guangdongensis</name>
    <dbReference type="NCBI Taxonomy" id="2320717"/>
    <lineage>
        <taxon>Eukaryota</taxon>
        <taxon>Viridiplantae</taxon>
        <taxon>Streptophyta</taxon>
        <taxon>Embryophyta</taxon>
        <taxon>Tracheophyta</taxon>
        <taxon>Spermatophyta</taxon>
        <taxon>Magnoliopsida</taxon>
        <taxon>Liliopsida</taxon>
        <taxon>Asparagales</taxon>
        <taxon>Orchidaceae</taxon>
        <taxon>Orchidoideae</taxon>
        <taxon>Orchideae</taxon>
        <taxon>Orchidinae</taxon>
        <taxon>Platanthera</taxon>
    </lineage>
</organism>
<evidence type="ECO:0000313" key="1">
    <source>
        <dbReference type="EMBL" id="KAK8953008.1"/>
    </source>
</evidence>